<name>A0A6I1MN82_9CLOT</name>
<dbReference type="SUPFAM" id="SSF49478">
    <property type="entry name" value="Cna protein B-type domain"/>
    <property type="match status" value="1"/>
</dbReference>
<dbReference type="InterPro" id="IPR004954">
    <property type="entry name" value="Mucin-bd"/>
</dbReference>
<dbReference type="Pfam" id="PF03272">
    <property type="entry name" value="Mucin_bdg"/>
    <property type="match status" value="1"/>
</dbReference>
<evidence type="ECO:0000259" key="1">
    <source>
        <dbReference type="Pfam" id="PF03272"/>
    </source>
</evidence>
<dbReference type="OrthoDB" id="3265073at2"/>
<dbReference type="Gene3D" id="2.60.40.1120">
    <property type="entry name" value="Carboxypeptidase-like, regulatory domain"/>
    <property type="match status" value="1"/>
</dbReference>
<dbReference type="InterPro" id="IPR008969">
    <property type="entry name" value="CarboxyPept-like_regulatory"/>
</dbReference>
<feature type="domain" description="Putative mucin/carbohydrate-binding" evidence="1">
    <location>
        <begin position="870"/>
        <end position="967"/>
    </location>
</feature>
<dbReference type="InterPro" id="IPR013783">
    <property type="entry name" value="Ig-like_fold"/>
</dbReference>
<dbReference type="Gene3D" id="2.60.120.260">
    <property type="entry name" value="Galactose-binding domain-like"/>
    <property type="match status" value="8"/>
</dbReference>
<keyword evidence="3" id="KW-1185">Reference proteome</keyword>
<reference evidence="2 3" key="1">
    <citation type="submission" date="2019-10" db="EMBL/GenBank/DDBJ databases">
        <title>The Genome Sequence of Clostridium tarantellae Isolated from Fish Brain.</title>
        <authorList>
            <person name="Bano L."/>
            <person name="Kiel M."/>
            <person name="Sales G."/>
            <person name="Doxey A.C."/>
            <person name="Mansfield M.J."/>
            <person name="Schiavone M."/>
            <person name="Rossetto O."/>
            <person name="Pirazzini M."/>
            <person name="Dobrindt U."/>
            <person name="Montecucco C."/>
        </authorList>
    </citation>
    <scope>NUCLEOTIDE SEQUENCE [LARGE SCALE GENOMIC DNA]</scope>
    <source>
        <strain evidence="2 3">DSM 3997</strain>
    </source>
</reference>
<organism evidence="2 3">
    <name type="scientific">Clostridium tarantellae</name>
    <dbReference type="NCBI Taxonomy" id="39493"/>
    <lineage>
        <taxon>Bacteria</taxon>
        <taxon>Bacillati</taxon>
        <taxon>Bacillota</taxon>
        <taxon>Clostridia</taxon>
        <taxon>Eubacteriales</taxon>
        <taxon>Clostridiaceae</taxon>
        <taxon>Clostridium</taxon>
    </lineage>
</organism>
<evidence type="ECO:0000313" key="3">
    <source>
        <dbReference type="Proteomes" id="UP000430345"/>
    </source>
</evidence>
<protein>
    <recommendedName>
        <fullName evidence="1">Putative mucin/carbohydrate-binding domain-containing protein</fullName>
    </recommendedName>
</protein>
<dbReference type="EMBL" id="WHJC01000227">
    <property type="protein sequence ID" value="MPQ44484.1"/>
    <property type="molecule type" value="Genomic_DNA"/>
</dbReference>
<comment type="caution">
    <text evidence="2">The sequence shown here is derived from an EMBL/GenBank/DDBJ whole genome shotgun (WGS) entry which is preliminary data.</text>
</comment>
<dbReference type="RefSeq" id="WP_152890997.1">
    <property type="nucleotide sequence ID" value="NZ_WHJC01000227.1"/>
</dbReference>
<sequence length="1408" mass="153416">MQIKQEKYDLNFSPEKTTEINFNLLDDSKYNLGIIKGIAINSSTKKLLMGCVVTLHKINNNLAILRAITYTNKEGEYIFSELEEGLYNITISALGYFTSQFQENIQMGKINSTINKLNFNENSSTGIISGVITDNNNKIIPNTNVILYSINSNKSLNPLAFTVTNSNGIYIFSNVPKGKFLIKSNKSEFVILNTFNEQNNAISSIFSSESQTNYSLSEGILSNGAKVNSNNNFVEWLGGAIDGSVTITVNIEKEGTYIGTIKYLANESSFLSIDINNIKSNTIYNPPVTYGGDITNAKTFTVPLSLNAGKNLIKFHGDGERISPDLESITLSLTNKFITENNEYNIALGTLSSGAKVEDTTNFVVWIGGPSDGKVVVNVNIDNMGLYALEFQYISADTDRPLKIDINESNKGSIYFLPKTLGGNVSDAKTFTVPIFFMEGNNEIVFHGNGQDYGPSLGMMRLKSITIPTTLNLTEGILINGAKVIEDGVVGWLGGEVDGSVLINYVAAKTGRYNLNITAQGDNSPLTIDINGINTGSIYNVQAISPETVIVSVTIPLNLGNNIIKFHGDGINYGPDLFKIEIDKVAVPFPSSFYNIAEGSLSDGARLNDSGEIVTFLGGTKKGSVKVTVNVNESGIYNLILTYISAEVRTLKIDINGENTGKVYRPEITNGWTISDAKNFTIPISLKAGNSLIKFYGDEINYSPDLVKFSIKSINTITIPTGSNESSNNISSNDEVEAVYNIAKGSLTNGAKIDISTNFVTFIGGVKDGASTIEVNVTQAGSYELAIQYIASEDRNLSIDVNNITTGVIYKLPDTGGLTTLHIKTFLLSVKLKFGKNTLKFHGDGLNYAPNLGTVSLKFKTTSLESNIFKFFGLCGNLIATLEFDTNYNTLLCKSTSELANIYLNTMYFSVVLYDRDGKMKAKGFVMGTENANKFSRDLDGESFNYGDYLRISHLEKEDGLKIQGAVIDAPSNLASSFKNIDLSKVFFQINSEGITFKVSPFSSVLPQGTYNISDGVLADGAQLNLENNFVSWIGGPREGSATITVNVEVTTEYKLLIQYLSEENRSFKLDINNIELKEIFNPPVTDTSNVDDAKIFIVIVTLNRGNNSIRFHGNGINFAPDFGQVAIVKNIELESGIYSVANGNFEGGARLNQSGTYAINIGGTTKGASTVTVRVQITDQYNMILNYINTDNAPRPLKIDVNGINTGKIYLVDPSDNGIFTTSLRLSQGDNAIKFYGDGVNHSPDLGKFSLNNSTSTVPSQVIPGDSYFLMNATLAGSAEIDVNTKFVGFLGGEKKGTATITVDVTKSAVYFLGILYLSGDKDRTLKIAVDNQYFNDGEVLPRTIDWRVANAQVYWWEISMYKGKHTLKFTGPDKEYGPCIGSINLNIFAIEPQSPSKSTIPTKIPI</sequence>
<dbReference type="SUPFAM" id="SSF49464">
    <property type="entry name" value="Carboxypeptidase regulatory domain-like"/>
    <property type="match status" value="1"/>
</dbReference>
<proteinExistence type="predicted"/>
<dbReference type="Proteomes" id="UP000430345">
    <property type="component" value="Unassembled WGS sequence"/>
</dbReference>
<evidence type="ECO:0000313" key="2">
    <source>
        <dbReference type="EMBL" id="MPQ44484.1"/>
    </source>
</evidence>
<dbReference type="Gene3D" id="2.60.40.10">
    <property type="entry name" value="Immunoglobulins"/>
    <property type="match status" value="1"/>
</dbReference>
<accession>A0A6I1MN82</accession>
<gene>
    <name evidence="2" type="ORF">GBZ86_12050</name>
</gene>